<protein>
    <submittedName>
        <fullName evidence="1">Uncharacterized protein</fullName>
    </submittedName>
</protein>
<dbReference type="EMBL" id="JADGJD010001673">
    <property type="protein sequence ID" value="KAJ3039053.1"/>
    <property type="molecule type" value="Genomic_DNA"/>
</dbReference>
<comment type="caution">
    <text evidence="1">The sequence shown here is derived from an EMBL/GenBank/DDBJ whole genome shotgun (WGS) entry which is preliminary data.</text>
</comment>
<organism evidence="1 2">
    <name type="scientific">Rhizophlyctis rosea</name>
    <dbReference type="NCBI Taxonomy" id="64517"/>
    <lineage>
        <taxon>Eukaryota</taxon>
        <taxon>Fungi</taxon>
        <taxon>Fungi incertae sedis</taxon>
        <taxon>Chytridiomycota</taxon>
        <taxon>Chytridiomycota incertae sedis</taxon>
        <taxon>Chytridiomycetes</taxon>
        <taxon>Rhizophlyctidales</taxon>
        <taxon>Rhizophlyctidaceae</taxon>
        <taxon>Rhizophlyctis</taxon>
    </lineage>
</organism>
<proteinExistence type="predicted"/>
<feature type="non-terminal residue" evidence="1">
    <location>
        <position position="79"/>
    </location>
</feature>
<evidence type="ECO:0000313" key="2">
    <source>
        <dbReference type="Proteomes" id="UP001212841"/>
    </source>
</evidence>
<dbReference type="Proteomes" id="UP001212841">
    <property type="component" value="Unassembled WGS sequence"/>
</dbReference>
<gene>
    <name evidence="1" type="ORF">HK097_002957</name>
</gene>
<evidence type="ECO:0000313" key="1">
    <source>
        <dbReference type="EMBL" id="KAJ3039053.1"/>
    </source>
</evidence>
<sequence length="79" mass="9016">MKGAQIKNWVDCLEAKFDTTAKVAVLAMWLLDRLTFSGTLDELASWFRVEREEGRTFRQRLQLCAKTPLTQQPAIMGQG</sequence>
<keyword evidence="2" id="KW-1185">Reference proteome</keyword>
<accession>A0AAD5S4V1</accession>
<dbReference type="AlphaFoldDB" id="A0AAD5S4V1"/>
<name>A0AAD5S4V1_9FUNG</name>
<reference evidence="1" key="1">
    <citation type="submission" date="2020-05" db="EMBL/GenBank/DDBJ databases">
        <title>Phylogenomic resolution of chytrid fungi.</title>
        <authorList>
            <person name="Stajich J.E."/>
            <person name="Amses K."/>
            <person name="Simmons R."/>
            <person name="Seto K."/>
            <person name="Myers J."/>
            <person name="Bonds A."/>
            <person name="Quandt C.A."/>
            <person name="Barry K."/>
            <person name="Liu P."/>
            <person name="Grigoriev I."/>
            <person name="Longcore J.E."/>
            <person name="James T.Y."/>
        </authorList>
    </citation>
    <scope>NUCLEOTIDE SEQUENCE</scope>
    <source>
        <strain evidence="1">JEL0318</strain>
    </source>
</reference>